<protein>
    <submittedName>
        <fullName evidence="5">Flagellar motility protein MotE, a chaperone for MotC folding</fullName>
    </submittedName>
</protein>
<feature type="transmembrane region" description="Helical" evidence="3">
    <location>
        <begin position="61"/>
        <end position="85"/>
    </location>
</feature>
<dbReference type="Proteomes" id="UP000186156">
    <property type="component" value="Unassembled WGS sequence"/>
</dbReference>
<evidence type="ECO:0000256" key="1">
    <source>
        <dbReference type="SAM" id="Coils"/>
    </source>
</evidence>
<organism evidence="5 6">
    <name type="scientific">Alicyclobacillus vulcanalis</name>
    <dbReference type="NCBI Taxonomy" id="252246"/>
    <lineage>
        <taxon>Bacteria</taxon>
        <taxon>Bacillati</taxon>
        <taxon>Bacillota</taxon>
        <taxon>Bacilli</taxon>
        <taxon>Bacillales</taxon>
        <taxon>Alicyclobacillaceae</taxon>
        <taxon>Alicyclobacillus</taxon>
    </lineage>
</organism>
<keyword evidence="3" id="KW-1133">Transmembrane helix</keyword>
<evidence type="ECO:0000313" key="5">
    <source>
        <dbReference type="EMBL" id="SIS90592.1"/>
    </source>
</evidence>
<dbReference type="RefSeq" id="WP_076347171.1">
    <property type="nucleotide sequence ID" value="NZ_FTOO01000006.1"/>
</dbReference>
<keyword evidence="1" id="KW-0175">Coiled coil</keyword>
<gene>
    <name evidence="5" type="ORF">SAMN05421799_106187</name>
</gene>
<dbReference type="Pfam" id="PF03448">
    <property type="entry name" value="MgtE_N"/>
    <property type="match status" value="1"/>
</dbReference>
<keyword evidence="6" id="KW-1185">Reference proteome</keyword>
<sequence>MEARRSSVTSRANTNASATPKAGSDGRGRANPPRPPAEDPSRAQTSLDDDKPSMARRVGTLLLLVLVPLVVAGAALAAVLVVLGVPLGQDLEHLFGGKKAAPANAQDQALRQTVAIERAQIQSLQSQVASLNQQLSSAREQSAALRDEVNGLRAKLASLANGQKEGAAEAKILAQMDPSAAAQVLQHMPSSQAAWAVATLTPDASGPILQALPPATASALLQQAARDSQAAAVSNSTANATP</sequence>
<keyword evidence="3" id="KW-0472">Membrane</keyword>
<keyword evidence="5" id="KW-0966">Cell projection</keyword>
<accession>A0A1N7MWZ0</accession>
<feature type="coiled-coil region" evidence="1">
    <location>
        <begin position="114"/>
        <end position="155"/>
    </location>
</feature>
<feature type="domain" description="Magnesium transporter MgtE intracellular" evidence="4">
    <location>
        <begin position="169"/>
        <end position="229"/>
    </location>
</feature>
<reference evidence="6" key="1">
    <citation type="submission" date="2017-01" db="EMBL/GenBank/DDBJ databases">
        <authorList>
            <person name="Varghese N."/>
            <person name="Submissions S."/>
        </authorList>
    </citation>
    <scope>NUCLEOTIDE SEQUENCE [LARGE SCALE GENOMIC DNA]</scope>
    <source>
        <strain evidence="6">DSM 16176</strain>
    </source>
</reference>
<keyword evidence="5" id="KW-0969">Cilium</keyword>
<feature type="region of interest" description="Disordered" evidence="2">
    <location>
        <begin position="1"/>
        <end position="52"/>
    </location>
</feature>
<dbReference type="Gene3D" id="1.20.5.1700">
    <property type="match status" value="1"/>
</dbReference>
<dbReference type="STRING" id="252246.SAMN05421799_106187"/>
<evidence type="ECO:0000313" key="6">
    <source>
        <dbReference type="Proteomes" id="UP000186156"/>
    </source>
</evidence>
<evidence type="ECO:0000256" key="3">
    <source>
        <dbReference type="SAM" id="Phobius"/>
    </source>
</evidence>
<keyword evidence="5" id="KW-0282">Flagellum</keyword>
<keyword evidence="3" id="KW-0812">Transmembrane</keyword>
<dbReference type="AlphaFoldDB" id="A0A1N7MWZ0"/>
<proteinExistence type="predicted"/>
<dbReference type="OrthoDB" id="2375634at2"/>
<feature type="compositionally biased region" description="Polar residues" evidence="2">
    <location>
        <begin position="1"/>
        <end position="18"/>
    </location>
</feature>
<dbReference type="SUPFAM" id="SSF158791">
    <property type="entry name" value="MgtE N-terminal domain-like"/>
    <property type="match status" value="1"/>
</dbReference>
<dbReference type="EMBL" id="FTOO01000006">
    <property type="protein sequence ID" value="SIS90592.1"/>
    <property type="molecule type" value="Genomic_DNA"/>
</dbReference>
<dbReference type="InterPro" id="IPR006668">
    <property type="entry name" value="Mg_transptr_MgtE_intracell_dom"/>
</dbReference>
<evidence type="ECO:0000256" key="2">
    <source>
        <dbReference type="SAM" id="MobiDB-lite"/>
    </source>
</evidence>
<evidence type="ECO:0000259" key="4">
    <source>
        <dbReference type="Pfam" id="PF03448"/>
    </source>
</evidence>
<name>A0A1N7MWZ0_9BACL</name>